<reference evidence="1 2" key="1">
    <citation type="journal article" date="2019" name="Commun. Biol.">
        <title>The bagworm genome reveals a unique fibroin gene that provides high tensile strength.</title>
        <authorList>
            <person name="Kono N."/>
            <person name="Nakamura H."/>
            <person name="Ohtoshi R."/>
            <person name="Tomita M."/>
            <person name="Numata K."/>
            <person name="Arakawa K."/>
        </authorList>
    </citation>
    <scope>NUCLEOTIDE SEQUENCE [LARGE SCALE GENOMIC DNA]</scope>
</reference>
<name>A0A4C1YA09_EUMVA</name>
<accession>A0A4C1YA09</accession>
<sequence>MRYWRREWTTGTLEHWKKLNNGSYYVVHVRIQLQCVISPVEPSIFCSAAELAIVWLYRKPCVTRNHNGGGSMVKSASSSNRDALGSMLTTRELSEEFST</sequence>
<protein>
    <submittedName>
        <fullName evidence="1">Uncharacterized protein</fullName>
    </submittedName>
</protein>
<organism evidence="1 2">
    <name type="scientific">Eumeta variegata</name>
    <name type="common">Bagworm moth</name>
    <name type="synonym">Eumeta japonica</name>
    <dbReference type="NCBI Taxonomy" id="151549"/>
    <lineage>
        <taxon>Eukaryota</taxon>
        <taxon>Metazoa</taxon>
        <taxon>Ecdysozoa</taxon>
        <taxon>Arthropoda</taxon>
        <taxon>Hexapoda</taxon>
        <taxon>Insecta</taxon>
        <taxon>Pterygota</taxon>
        <taxon>Neoptera</taxon>
        <taxon>Endopterygota</taxon>
        <taxon>Lepidoptera</taxon>
        <taxon>Glossata</taxon>
        <taxon>Ditrysia</taxon>
        <taxon>Tineoidea</taxon>
        <taxon>Psychidae</taxon>
        <taxon>Oiketicinae</taxon>
        <taxon>Eumeta</taxon>
    </lineage>
</organism>
<comment type="caution">
    <text evidence="1">The sequence shown here is derived from an EMBL/GenBank/DDBJ whole genome shotgun (WGS) entry which is preliminary data.</text>
</comment>
<proteinExistence type="predicted"/>
<dbReference type="EMBL" id="BGZK01001118">
    <property type="protein sequence ID" value="GBP71712.1"/>
    <property type="molecule type" value="Genomic_DNA"/>
</dbReference>
<gene>
    <name evidence="1" type="ORF">EVAR_33125_1</name>
</gene>
<keyword evidence="2" id="KW-1185">Reference proteome</keyword>
<dbReference type="AlphaFoldDB" id="A0A4C1YA09"/>
<evidence type="ECO:0000313" key="1">
    <source>
        <dbReference type="EMBL" id="GBP71712.1"/>
    </source>
</evidence>
<dbReference type="Proteomes" id="UP000299102">
    <property type="component" value="Unassembled WGS sequence"/>
</dbReference>
<evidence type="ECO:0000313" key="2">
    <source>
        <dbReference type="Proteomes" id="UP000299102"/>
    </source>
</evidence>